<accession>A0A1E3QQC9</accession>
<evidence type="ECO:0000313" key="2">
    <source>
        <dbReference type="Proteomes" id="UP000094336"/>
    </source>
</evidence>
<dbReference type="Proteomes" id="UP000094336">
    <property type="component" value="Unassembled WGS sequence"/>
</dbReference>
<gene>
    <name evidence="1" type="ORF">BABINDRAFT_136508</name>
</gene>
<evidence type="ECO:0000313" key="1">
    <source>
        <dbReference type="EMBL" id="ODQ79848.1"/>
    </source>
</evidence>
<keyword evidence="2" id="KW-1185">Reference proteome</keyword>
<name>A0A1E3QQC9_9ASCO</name>
<protein>
    <submittedName>
        <fullName evidence="1">Uncharacterized protein</fullName>
    </submittedName>
</protein>
<reference evidence="2" key="1">
    <citation type="submission" date="2016-05" db="EMBL/GenBank/DDBJ databases">
        <title>Comparative genomics of biotechnologically important yeasts.</title>
        <authorList>
            <consortium name="DOE Joint Genome Institute"/>
            <person name="Riley R."/>
            <person name="Haridas S."/>
            <person name="Wolfe K.H."/>
            <person name="Lopes M.R."/>
            <person name="Hittinger C.T."/>
            <person name="Goker M."/>
            <person name="Salamov A."/>
            <person name="Wisecaver J."/>
            <person name="Long T.M."/>
            <person name="Aerts A.L."/>
            <person name="Barry K."/>
            <person name="Choi C."/>
            <person name="Clum A."/>
            <person name="Coughlan A.Y."/>
            <person name="Deshpande S."/>
            <person name="Douglass A.P."/>
            <person name="Hanson S.J."/>
            <person name="Klenk H.-P."/>
            <person name="Labutti K."/>
            <person name="Lapidus A."/>
            <person name="Lindquist E."/>
            <person name="Lipzen A."/>
            <person name="Meier-Kolthoff J.P."/>
            <person name="Ohm R.A."/>
            <person name="Otillar R.P."/>
            <person name="Pangilinan J."/>
            <person name="Peng Y."/>
            <person name="Rokas A."/>
            <person name="Rosa C.A."/>
            <person name="Scheuner C."/>
            <person name="Sibirny A.A."/>
            <person name="Slot J.C."/>
            <person name="Stielow J.B."/>
            <person name="Sun H."/>
            <person name="Kurtzman C.P."/>
            <person name="Blackwell M."/>
            <person name="Grigoriev I.V."/>
            <person name="Jeffries T.W."/>
        </authorList>
    </citation>
    <scope>NUCLEOTIDE SEQUENCE [LARGE SCALE GENOMIC DNA]</scope>
    <source>
        <strain evidence="2">NRRL Y-12698</strain>
    </source>
</reference>
<organism evidence="1 2">
    <name type="scientific">Babjeviella inositovora NRRL Y-12698</name>
    <dbReference type="NCBI Taxonomy" id="984486"/>
    <lineage>
        <taxon>Eukaryota</taxon>
        <taxon>Fungi</taxon>
        <taxon>Dikarya</taxon>
        <taxon>Ascomycota</taxon>
        <taxon>Saccharomycotina</taxon>
        <taxon>Pichiomycetes</taxon>
        <taxon>Serinales incertae sedis</taxon>
        <taxon>Babjeviella</taxon>
    </lineage>
</organism>
<dbReference type="RefSeq" id="XP_018985176.1">
    <property type="nucleotide sequence ID" value="XM_019127102.1"/>
</dbReference>
<dbReference type="GeneID" id="30144955"/>
<dbReference type="AlphaFoldDB" id="A0A1E3QQC9"/>
<proteinExistence type="predicted"/>
<sequence length="66" mass="7794">MICVSSDSLRLFRNFIQPRKCFLISPCHIHTYTLPPILAHPRPYHFNFYPLQFVPHNLILLVCNSI</sequence>
<dbReference type="EMBL" id="KV454431">
    <property type="protein sequence ID" value="ODQ79848.1"/>
    <property type="molecule type" value="Genomic_DNA"/>
</dbReference>